<evidence type="ECO:0000259" key="3">
    <source>
        <dbReference type="SMART" id="SM00849"/>
    </source>
</evidence>
<dbReference type="InterPro" id="IPR036866">
    <property type="entry name" value="RibonucZ/Hydroxyglut_hydro"/>
</dbReference>
<protein>
    <recommendedName>
        <fullName evidence="2">UPF0173 metal-dependent hydrolase OCK74_25140</fullName>
    </recommendedName>
</protein>
<dbReference type="RefSeq" id="WP_279299866.1">
    <property type="nucleotide sequence ID" value="NZ_JAOTIF010000034.1"/>
</dbReference>
<keyword evidence="1 2" id="KW-0378">Hydrolase</keyword>
<comment type="similarity">
    <text evidence="2">Belongs to the UPF0173 family.</text>
</comment>
<feature type="domain" description="Metallo-beta-lactamase" evidence="3">
    <location>
        <begin position="7"/>
        <end position="190"/>
    </location>
</feature>
<evidence type="ECO:0000256" key="2">
    <source>
        <dbReference type="HAMAP-Rule" id="MF_00457"/>
    </source>
</evidence>
<gene>
    <name evidence="4" type="ORF">OCK74_25140</name>
</gene>
<proteinExistence type="inferred from homology"/>
<dbReference type="SMART" id="SM00849">
    <property type="entry name" value="Lactamase_B"/>
    <property type="match status" value="1"/>
</dbReference>
<dbReference type="AlphaFoldDB" id="A0A9X3BHJ2"/>
<evidence type="ECO:0000313" key="4">
    <source>
        <dbReference type="EMBL" id="MCU7552429.1"/>
    </source>
</evidence>
<dbReference type="SUPFAM" id="SSF56281">
    <property type="entry name" value="Metallo-hydrolase/oxidoreductase"/>
    <property type="match status" value="1"/>
</dbReference>
<accession>A0A9X3BHJ2</accession>
<comment type="caution">
    <text evidence="4">The sequence shown here is derived from an EMBL/GenBank/DDBJ whole genome shotgun (WGS) entry which is preliminary data.</text>
</comment>
<dbReference type="EMBL" id="JAOTIF010000034">
    <property type="protein sequence ID" value="MCU7552429.1"/>
    <property type="molecule type" value="Genomic_DNA"/>
</dbReference>
<dbReference type="HAMAP" id="MF_00457">
    <property type="entry name" value="UPF0173"/>
    <property type="match status" value="1"/>
</dbReference>
<dbReference type="PANTHER" id="PTHR43546:SF3">
    <property type="entry name" value="UPF0173 METAL-DEPENDENT HYDROLASE MJ1163"/>
    <property type="match status" value="1"/>
</dbReference>
<name>A0A9X3BHJ2_9BACT</name>
<dbReference type="InterPro" id="IPR001279">
    <property type="entry name" value="Metallo-B-lactamas"/>
</dbReference>
<keyword evidence="5" id="KW-1185">Reference proteome</keyword>
<dbReference type="InterPro" id="IPR050114">
    <property type="entry name" value="UPF0173_UPF0282_UlaG_hydrolase"/>
</dbReference>
<sequence length="226" mass="24850">MRFTYFGHSSFAMELQGKQVVFDPFITPNPLAKKIDIHSIPADYILLSHGHGDHVADCAAIAKRTNATVVSNFEVVDWATRQGIEKTHPMNQGGKKEFEFGMLKCVNAIHSSGLPDGTNGGNPMGFVITTSEKNFYYTGDTALTMDMQLIPRWATLDFAIMCIGDNFTMGYEDAVEAAKMVQTNVVIGVHYDTFPYIQINHALVNQAFASAGITLHLPTIGETIEL</sequence>
<evidence type="ECO:0000313" key="5">
    <source>
        <dbReference type="Proteomes" id="UP001155483"/>
    </source>
</evidence>
<dbReference type="Pfam" id="PF12706">
    <property type="entry name" value="Lactamase_B_2"/>
    <property type="match status" value="1"/>
</dbReference>
<dbReference type="Gene3D" id="3.60.15.10">
    <property type="entry name" value="Ribonuclease Z/Hydroxyacylglutathione hydrolase-like"/>
    <property type="match status" value="1"/>
</dbReference>
<reference evidence="4" key="1">
    <citation type="submission" date="2022-09" db="EMBL/GenBank/DDBJ databases">
        <authorList>
            <person name="Yuan C."/>
            <person name="Ke Z."/>
        </authorList>
    </citation>
    <scope>NUCLEOTIDE SEQUENCE</scope>
    <source>
        <strain evidence="4">LB-8</strain>
    </source>
</reference>
<dbReference type="PANTHER" id="PTHR43546">
    <property type="entry name" value="UPF0173 METAL-DEPENDENT HYDROLASE MJ1163-RELATED"/>
    <property type="match status" value="1"/>
</dbReference>
<organism evidence="4 5">
    <name type="scientific">Paraflavisolibacter caeni</name>
    <dbReference type="NCBI Taxonomy" id="2982496"/>
    <lineage>
        <taxon>Bacteria</taxon>
        <taxon>Pseudomonadati</taxon>
        <taxon>Bacteroidota</taxon>
        <taxon>Chitinophagia</taxon>
        <taxon>Chitinophagales</taxon>
        <taxon>Chitinophagaceae</taxon>
        <taxon>Paraflavisolibacter</taxon>
    </lineage>
</organism>
<dbReference type="Proteomes" id="UP001155483">
    <property type="component" value="Unassembled WGS sequence"/>
</dbReference>
<evidence type="ECO:0000256" key="1">
    <source>
        <dbReference type="ARBA" id="ARBA00022801"/>
    </source>
</evidence>
<dbReference type="GO" id="GO:0016787">
    <property type="term" value="F:hydrolase activity"/>
    <property type="evidence" value="ECO:0007669"/>
    <property type="project" value="UniProtKB-UniRule"/>
</dbReference>
<dbReference type="InterPro" id="IPR022877">
    <property type="entry name" value="UPF0173"/>
</dbReference>
<dbReference type="NCBIfam" id="NF001911">
    <property type="entry name" value="PRK00685.1"/>
    <property type="match status" value="1"/>
</dbReference>
<reference evidence="4" key="2">
    <citation type="submission" date="2023-04" db="EMBL/GenBank/DDBJ databases">
        <title>Paracnuella aquatica gen. nov., sp. nov., a member of the family Chitinophagaceae isolated from a hot spring.</title>
        <authorList>
            <person name="Wang C."/>
        </authorList>
    </citation>
    <scope>NUCLEOTIDE SEQUENCE</scope>
    <source>
        <strain evidence="4">LB-8</strain>
    </source>
</reference>